<comment type="function">
    <text evidence="2">Counteracts the endogenous Pycsar antiviral defense system. Phosphodiesterase that enables metal-dependent hydrolysis of host cyclic nucleotide Pycsar defense signals such as cCMP and cUMP.</text>
</comment>
<evidence type="ECO:0000313" key="5">
    <source>
        <dbReference type="EMBL" id="TYA10323.1"/>
    </source>
</evidence>
<dbReference type="EMBL" id="VSDO01000006">
    <property type="protein sequence ID" value="TYA10323.1"/>
    <property type="molecule type" value="Genomic_DNA"/>
</dbReference>
<evidence type="ECO:0000313" key="6">
    <source>
        <dbReference type="Proteomes" id="UP000325218"/>
    </source>
</evidence>
<evidence type="ECO:0000259" key="4">
    <source>
        <dbReference type="SMART" id="SM00849"/>
    </source>
</evidence>
<keyword evidence="6" id="KW-1185">Reference proteome</keyword>
<dbReference type="OrthoDB" id="9802248at2"/>
<reference evidence="5 6" key="1">
    <citation type="submission" date="2019-08" db="EMBL/GenBank/DDBJ databases">
        <title>Genome sequencing of Paenibacillus faecis DSM 23593(T).</title>
        <authorList>
            <person name="Kook J.-K."/>
            <person name="Park S.-N."/>
            <person name="Lim Y.K."/>
        </authorList>
    </citation>
    <scope>NUCLEOTIDE SEQUENCE [LARGE SCALE GENOMIC DNA]</scope>
    <source>
        <strain evidence="5 6">DSM 23593</strain>
    </source>
</reference>
<dbReference type="Proteomes" id="UP000325218">
    <property type="component" value="Unassembled WGS sequence"/>
</dbReference>
<organism evidence="5 6">
    <name type="scientific">Paenibacillus faecis</name>
    <dbReference type="NCBI Taxonomy" id="862114"/>
    <lineage>
        <taxon>Bacteria</taxon>
        <taxon>Bacillati</taxon>
        <taxon>Bacillota</taxon>
        <taxon>Bacilli</taxon>
        <taxon>Bacillales</taxon>
        <taxon>Paenibacillaceae</taxon>
        <taxon>Paenibacillus</taxon>
    </lineage>
</organism>
<dbReference type="InterPro" id="IPR036866">
    <property type="entry name" value="RibonucZ/Hydroxyglut_hydro"/>
</dbReference>
<comment type="caution">
    <text evidence="5">The sequence shown here is derived from an EMBL/GenBank/DDBJ whole genome shotgun (WGS) entry which is preliminary data.</text>
</comment>
<proteinExistence type="predicted"/>
<feature type="domain" description="Metallo-beta-lactamase" evidence="4">
    <location>
        <begin position="20"/>
        <end position="213"/>
    </location>
</feature>
<dbReference type="RefSeq" id="WP_148457891.1">
    <property type="nucleotide sequence ID" value="NZ_VSDO01000006.1"/>
</dbReference>
<dbReference type="GO" id="GO:0016787">
    <property type="term" value="F:hydrolase activity"/>
    <property type="evidence" value="ECO:0007669"/>
    <property type="project" value="UniProtKB-KW"/>
</dbReference>
<evidence type="ECO:0000256" key="1">
    <source>
        <dbReference type="ARBA" id="ARBA00034221"/>
    </source>
</evidence>
<dbReference type="SUPFAM" id="SSF56281">
    <property type="entry name" value="Metallo-hydrolase/oxidoreductase"/>
    <property type="match status" value="1"/>
</dbReference>
<dbReference type="PANTHER" id="PTHR42951:SF9">
    <property type="entry name" value="METAL-DEPENDENT HYDROLASE"/>
    <property type="match status" value="1"/>
</dbReference>
<dbReference type="Gene3D" id="3.60.15.10">
    <property type="entry name" value="Ribonuclease Z/Hydroxyacylglutathione hydrolase-like"/>
    <property type="match status" value="1"/>
</dbReference>
<comment type="catalytic activity">
    <reaction evidence="1">
        <text>3',5'-cyclic CMP + H2O = CMP + H(+)</text>
        <dbReference type="Rhea" id="RHEA:72675"/>
        <dbReference type="ChEBI" id="CHEBI:15377"/>
        <dbReference type="ChEBI" id="CHEBI:15378"/>
        <dbReference type="ChEBI" id="CHEBI:58003"/>
        <dbReference type="ChEBI" id="CHEBI:60377"/>
    </reaction>
    <physiologicalReaction direction="left-to-right" evidence="1">
        <dbReference type="Rhea" id="RHEA:72676"/>
    </physiologicalReaction>
</comment>
<name>A0A5D0CJX7_9BACL</name>
<comment type="catalytic activity">
    <reaction evidence="3">
        <text>3',5'-cyclic UMP + H2O = UMP + H(+)</text>
        <dbReference type="Rhea" id="RHEA:70575"/>
        <dbReference type="ChEBI" id="CHEBI:15377"/>
        <dbReference type="ChEBI" id="CHEBI:15378"/>
        <dbReference type="ChEBI" id="CHEBI:57865"/>
        <dbReference type="ChEBI" id="CHEBI:184387"/>
    </reaction>
    <physiologicalReaction direction="left-to-right" evidence="3">
        <dbReference type="Rhea" id="RHEA:70576"/>
    </physiologicalReaction>
</comment>
<dbReference type="InterPro" id="IPR001279">
    <property type="entry name" value="Metallo-B-lactamas"/>
</dbReference>
<keyword evidence="5" id="KW-0378">Hydrolase</keyword>
<evidence type="ECO:0000256" key="3">
    <source>
        <dbReference type="ARBA" id="ARBA00048505"/>
    </source>
</evidence>
<sequence length="251" mass="26531">MKLTRHGHLVQVSFMPRLFPVNCYLIEEGESCTLIDAALPYSADGILRAVAATTGKPLTRIVLTHAHDDHVGALDALKAKHPEIQVYISARDARLLEGDISLDPEEAQTPIRGGVPKKIKTRADVLLKDGDRVGSLQVISSPGHTPGSISLLDTRSGALVAGDAFQTRGGIAVSGMLRPLFPFPALATWSAETALASARKLAALKPALLAAGHGRMIGHPADAMRRAIEQAERKLETAGKGAGRHVAKSGD</sequence>
<protein>
    <submittedName>
        <fullName evidence="5">MBL fold metallo-hydrolase</fullName>
    </submittedName>
</protein>
<dbReference type="Pfam" id="PF00753">
    <property type="entry name" value="Lactamase_B"/>
    <property type="match status" value="1"/>
</dbReference>
<gene>
    <name evidence="5" type="ORF">FRY98_27485</name>
</gene>
<evidence type="ECO:0000256" key="2">
    <source>
        <dbReference type="ARBA" id="ARBA00034301"/>
    </source>
</evidence>
<dbReference type="InterPro" id="IPR050855">
    <property type="entry name" value="NDM-1-like"/>
</dbReference>
<accession>A0A5D0CJX7</accession>
<dbReference type="AlphaFoldDB" id="A0A5D0CJX7"/>
<dbReference type="CDD" id="cd07721">
    <property type="entry name" value="yflN-like_MBL-fold"/>
    <property type="match status" value="1"/>
</dbReference>
<dbReference type="SMART" id="SM00849">
    <property type="entry name" value="Lactamase_B"/>
    <property type="match status" value="1"/>
</dbReference>
<dbReference type="PANTHER" id="PTHR42951">
    <property type="entry name" value="METALLO-BETA-LACTAMASE DOMAIN-CONTAINING"/>
    <property type="match status" value="1"/>
</dbReference>